<feature type="domain" description="O-acyltransferase WSD1 C-terminal" evidence="13">
    <location>
        <begin position="267"/>
        <end position="403"/>
    </location>
</feature>
<evidence type="ECO:0000256" key="1">
    <source>
        <dbReference type="ARBA" id="ARBA00004771"/>
    </source>
</evidence>
<dbReference type="InterPro" id="IPR004255">
    <property type="entry name" value="O-acyltransferase_WSD1_N"/>
</dbReference>
<organism evidence="14 15">
    <name type="scientific">Streptomyces ziwulingensis</name>
    <dbReference type="NCBI Taxonomy" id="1045501"/>
    <lineage>
        <taxon>Bacteria</taxon>
        <taxon>Bacillati</taxon>
        <taxon>Actinomycetota</taxon>
        <taxon>Actinomycetes</taxon>
        <taxon>Kitasatosporales</taxon>
        <taxon>Streptomycetaceae</taxon>
        <taxon>Streptomyces</taxon>
    </lineage>
</organism>
<dbReference type="PANTHER" id="PTHR31650:SF1">
    <property type="entry name" value="WAX ESTER SYNTHASE_DIACYLGLYCEROL ACYLTRANSFERASE 4-RELATED"/>
    <property type="match status" value="1"/>
</dbReference>
<proteinExistence type="inferred from homology"/>
<evidence type="ECO:0000256" key="8">
    <source>
        <dbReference type="ARBA" id="ARBA00023098"/>
    </source>
</evidence>
<dbReference type="Gene3D" id="3.30.559.30">
    <property type="entry name" value="Nonribosomal peptide synthetase, condensation domain"/>
    <property type="match status" value="1"/>
</dbReference>
<evidence type="ECO:0000256" key="11">
    <source>
        <dbReference type="SAM" id="MobiDB-lite"/>
    </source>
</evidence>
<keyword evidence="8" id="KW-0443">Lipid metabolism</keyword>
<feature type="domain" description="O-acyltransferase WSD1-like N-terminal" evidence="12">
    <location>
        <begin position="74"/>
        <end position="149"/>
    </location>
</feature>
<evidence type="ECO:0000256" key="9">
    <source>
        <dbReference type="ARBA" id="ARBA00023315"/>
    </source>
</evidence>
<evidence type="ECO:0000256" key="3">
    <source>
        <dbReference type="ARBA" id="ARBA00009587"/>
    </source>
</evidence>
<dbReference type="PANTHER" id="PTHR31650">
    <property type="entry name" value="O-ACYLTRANSFERASE (WSD1-LIKE) FAMILY PROTEIN"/>
    <property type="match status" value="1"/>
</dbReference>
<keyword evidence="7" id="KW-0319">Glycerol metabolism</keyword>
<evidence type="ECO:0000256" key="4">
    <source>
        <dbReference type="ARBA" id="ARBA00013244"/>
    </source>
</evidence>
<dbReference type="SUPFAM" id="SSF52777">
    <property type="entry name" value="CoA-dependent acyltransferases"/>
    <property type="match status" value="1"/>
</dbReference>
<comment type="pathway">
    <text evidence="2">Lipid metabolism.</text>
</comment>
<dbReference type="InterPro" id="IPR009721">
    <property type="entry name" value="O-acyltransferase_WSD1_C"/>
</dbReference>
<evidence type="ECO:0000256" key="5">
    <source>
        <dbReference type="ARBA" id="ARBA00022516"/>
    </source>
</evidence>
<dbReference type="Pfam" id="PF03007">
    <property type="entry name" value="WS_DGAT_cat"/>
    <property type="match status" value="1"/>
</dbReference>
<evidence type="ECO:0000313" key="14">
    <source>
        <dbReference type="EMBL" id="GAA4803363.1"/>
    </source>
</evidence>
<dbReference type="Pfam" id="PF06974">
    <property type="entry name" value="WS_DGAT_C"/>
    <property type="match status" value="1"/>
</dbReference>
<comment type="pathway">
    <text evidence="1">Glycerolipid metabolism; triacylglycerol biosynthesis.</text>
</comment>
<keyword evidence="15" id="KW-1185">Reference proteome</keyword>
<keyword evidence="9" id="KW-0012">Acyltransferase</keyword>
<gene>
    <name evidence="14" type="ORF">GCM10023220_35750</name>
</gene>
<dbReference type="EMBL" id="BAABIG010000033">
    <property type="protein sequence ID" value="GAA4803363.1"/>
    <property type="molecule type" value="Genomic_DNA"/>
</dbReference>
<accession>A0ABP9C5N1</accession>
<dbReference type="EC" id="2.3.1.20" evidence="4"/>
<evidence type="ECO:0000259" key="12">
    <source>
        <dbReference type="Pfam" id="PF03007"/>
    </source>
</evidence>
<evidence type="ECO:0000256" key="6">
    <source>
        <dbReference type="ARBA" id="ARBA00022679"/>
    </source>
</evidence>
<evidence type="ECO:0000256" key="10">
    <source>
        <dbReference type="ARBA" id="ARBA00048109"/>
    </source>
</evidence>
<dbReference type="Proteomes" id="UP001501265">
    <property type="component" value="Unassembled WGS sequence"/>
</dbReference>
<protein>
    <recommendedName>
        <fullName evidence="4">diacylglycerol O-acyltransferase</fullName>
        <ecNumber evidence="4">2.3.1.20</ecNumber>
    </recommendedName>
</protein>
<keyword evidence="5" id="KW-0444">Lipid biosynthesis</keyword>
<evidence type="ECO:0000256" key="2">
    <source>
        <dbReference type="ARBA" id="ARBA00005189"/>
    </source>
</evidence>
<evidence type="ECO:0000313" key="15">
    <source>
        <dbReference type="Proteomes" id="UP001501265"/>
    </source>
</evidence>
<sequence>MNEMDVPEIEGARWFGYEAAHPGVSMAIGAVALAGGTPPSRAEMSLLLASACEAYPQLRDQARLPTSPDGRSPVEPGDHLVELPLPPGSGSRGLHQAIEGVCAEPLPGLSWAVWLLHGHDEDEFALIVRAHQGLLDGVSLANIMLRTLSGRVPVRGRARPKPRRRWSPGLVSALAREAAGLLIPAAVPFVAHDTPTHGRHHRLWAQTSTSRLRSIATAYGASVNDVYLGALAGSLRPWLPAGRPRRRQVQVMVPLNTRDRGTAAAMGDHVRGLLVPLPCHLPTAAERLAGTERETRRITRSRRDPNAGALFDMLPKRWTAAATGLSLRPQRTSLLATYVQGPGRPLEIAGRSIRGLLPLMSLPAGHRLAVGLTEYAGFAYLGVVADRSLPRAEELPERWLAELDAFEAGMPETAG</sequence>
<dbReference type="RefSeq" id="WP_345620726.1">
    <property type="nucleotide sequence ID" value="NZ_BAABIG010000033.1"/>
</dbReference>
<comment type="similarity">
    <text evidence="3">Belongs to the long-chain O-acyltransferase family.</text>
</comment>
<reference evidence="15" key="1">
    <citation type="journal article" date="2019" name="Int. J. Syst. Evol. Microbiol.">
        <title>The Global Catalogue of Microorganisms (GCM) 10K type strain sequencing project: providing services to taxonomists for standard genome sequencing and annotation.</title>
        <authorList>
            <consortium name="The Broad Institute Genomics Platform"/>
            <consortium name="The Broad Institute Genome Sequencing Center for Infectious Disease"/>
            <person name="Wu L."/>
            <person name="Ma J."/>
        </authorList>
    </citation>
    <scope>NUCLEOTIDE SEQUENCE [LARGE SCALE GENOMIC DNA]</scope>
    <source>
        <strain evidence="15">JCM 18081</strain>
    </source>
</reference>
<keyword evidence="6" id="KW-0808">Transferase</keyword>
<feature type="region of interest" description="Disordered" evidence="11">
    <location>
        <begin position="62"/>
        <end position="86"/>
    </location>
</feature>
<evidence type="ECO:0000259" key="13">
    <source>
        <dbReference type="Pfam" id="PF06974"/>
    </source>
</evidence>
<comment type="catalytic activity">
    <reaction evidence="10">
        <text>an acyl-CoA + a 1,2-diacyl-sn-glycerol = a triacyl-sn-glycerol + CoA</text>
        <dbReference type="Rhea" id="RHEA:10868"/>
        <dbReference type="ChEBI" id="CHEBI:17815"/>
        <dbReference type="ChEBI" id="CHEBI:57287"/>
        <dbReference type="ChEBI" id="CHEBI:58342"/>
        <dbReference type="ChEBI" id="CHEBI:64615"/>
        <dbReference type="EC" id="2.3.1.20"/>
    </reaction>
</comment>
<dbReference type="InterPro" id="IPR045034">
    <property type="entry name" value="O-acyltransferase_WSD1-like"/>
</dbReference>
<name>A0ABP9C5N1_9ACTN</name>
<comment type="caution">
    <text evidence="14">The sequence shown here is derived from an EMBL/GenBank/DDBJ whole genome shotgun (WGS) entry which is preliminary data.</text>
</comment>
<evidence type="ECO:0000256" key="7">
    <source>
        <dbReference type="ARBA" id="ARBA00022798"/>
    </source>
</evidence>